<proteinExistence type="inferred from homology"/>
<dbReference type="FunFam" id="3.40.20.10:FF:000042">
    <property type="entry name" value="Actin depolymerizing protein"/>
    <property type="match status" value="1"/>
</dbReference>
<dbReference type="InterPro" id="IPR028458">
    <property type="entry name" value="Twinfilin"/>
</dbReference>
<dbReference type="Gene3D" id="3.40.20.10">
    <property type="entry name" value="Severin"/>
    <property type="match status" value="2"/>
</dbReference>
<dbReference type="SUPFAM" id="SSF55753">
    <property type="entry name" value="Actin depolymerizing proteins"/>
    <property type="match status" value="2"/>
</dbReference>
<evidence type="ECO:0000256" key="6">
    <source>
        <dbReference type="ARBA" id="ARBA00023212"/>
    </source>
</evidence>
<evidence type="ECO:0000256" key="1">
    <source>
        <dbReference type="ARBA" id="ARBA00004245"/>
    </source>
</evidence>
<dbReference type="GO" id="GO:0051015">
    <property type="term" value="F:actin filament binding"/>
    <property type="evidence" value="ECO:0007669"/>
    <property type="project" value="TreeGrafter"/>
</dbReference>
<dbReference type="SMART" id="SM00102">
    <property type="entry name" value="ADF"/>
    <property type="match status" value="2"/>
</dbReference>
<comment type="subcellular location">
    <subcellularLocation>
        <location evidence="1">Cytoplasm</location>
        <location evidence="1">Cytoskeleton</location>
    </subcellularLocation>
</comment>
<dbReference type="GO" id="GO:0030042">
    <property type="term" value="P:actin filament depolymerization"/>
    <property type="evidence" value="ECO:0007669"/>
    <property type="project" value="TreeGrafter"/>
</dbReference>
<comment type="caution">
    <text evidence="10">The sequence shown here is derived from an EMBL/GenBank/DDBJ whole genome shotgun (WGS) entry which is preliminary data.</text>
</comment>
<keyword evidence="5" id="KW-0009">Actin-binding</keyword>
<evidence type="ECO:0000256" key="8">
    <source>
        <dbReference type="SAM" id="MobiDB-lite"/>
    </source>
</evidence>
<feature type="region of interest" description="Disordered" evidence="8">
    <location>
        <begin position="321"/>
        <end position="352"/>
    </location>
</feature>
<keyword evidence="11" id="KW-1185">Reference proteome</keyword>
<evidence type="ECO:0000313" key="10">
    <source>
        <dbReference type="EMBL" id="KAH8106779.1"/>
    </source>
</evidence>
<keyword evidence="6" id="KW-0206">Cytoskeleton</keyword>
<organism evidence="10 11">
    <name type="scientific">Cristinia sonorae</name>
    <dbReference type="NCBI Taxonomy" id="1940300"/>
    <lineage>
        <taxon>Eukaryota</taxon>
        <taxon>Fungi</taxon>
        <taxon>Dikarya</taxon>
        <taxon>Basidiomycota</taxon>
        <taxon>Agaricomycotina</taxon>
        <taxon>Agaricomycetes</taxon>
        <taxon>Agaricomycetidae</taxon>
        <taxon>Agaricales</taxon>
        <taxon>Pleurotineae</taxon>
        <taxon>Stephanosporaceae</taxon>
        <taxon>Cristinia</taxon>
    </lineage>
</organism>
<keyword evidence="4" id="KW-0677">Repeat</keyword>
<evidence type="ECO:0000313" key="11">
    <source>
        <dbReference type="Proteomes" id="UP000813824"/>
    </source>
</evidence>
<evidence type="ECO:0000256" key="7">
    <source>
        <dbReference type="ARBA" id="ARBA00038532"/>
    </source>
</evidence>
<comment type="subunit">
    <text evidence="7">Interacts with G-actin; ADP-actin form.</text>
</comment>
<dbReference type="GO" id="GO:0051016">
    <property type="term" value="P:barbed-end actin filament capping"/>
    <property type="evidence" value="ECO:0007669"/>
    <property type="project" value="TreeGrafter"/>
</dbReference>
<dbReference type="CDD" id="cd11284">
    <property type="entry name" value="ADF_Twf-C_like"/>
    <property type="match status" value="1"/>
</dbReference>
<dbReference type="GO" id="GO:0005884">
    <property type="term" value="C:actin filament"/>
    <property type="evidence" value="ECO:0007669"/>
    <property type="project" value="TreeGrafter"/>
</dbReference>
<dbReference type="CDD" id="cd11285">
    <property type="entry name" value="ADF_Twf-N_like"/>
    <property type="match status" value="1"/>
</dbReference>
<evidence type="ECO:0000256" key="4">
    <source>
        <dbReference type="ARBA" id="ARBA00022737"/>
    </source>
</evidence>
<protein>
    <submittedName>
        <fullName evidence="10">Actin depolymerizing protein</fullName>
    </submittedName>
</protein>
<comment type="similarity">
    <text evidence="2">Belongs to the actin-binding proteins ADF family. Twinfilin subfamily.</text>
</comment>
<dbReference type="OrthoDB" id="10006997at2759"/>
<feature type="domain" description="ADF-H" evidence="9">
    <location>
        <begin position="177"/>
        <end position="319"/>
    </location>
</feature>
<name>A0A8K0UZ82_9AGAR</name>
<dbReference type="PANTHER" id="PTHR13759:SF1">
    <property type="entry name" value="TWINFILIN"/>
    <property type="match status" value="1"/>
</dbReference>
<sequence>MSATSGITVSDDLTTAFGDAVDTGNVRFLKISIRNESLVLDEAVPVAGLLSEDFGNLSGILEENVPAYILAKLDEPSSWLAISYVPDTAKVRDKMLYASTRNNLTKSLGSAHFKDNLFATSKEDVTADAYKRHLAHLNAPKPMSEREKEMAAVKAAEREAGGLHYEGSQARRNPLGSTAMGFKWEEKAEEALKDLASSEEGHLVVLSLDSQETVVLQNVVSGCAADTVGSSLPPSNPCYAFFSWPQSITSPPRRIIVFIYSCPSTSPVKSRMVYSTGFLSTHRGGKAILEDAAQHLVERKIETSDPKELNEEFFKFELGLTASQSTPGGSGSSTPIEANKTFARPKGPGRKR</sequence>
<evidence type="ECO:0000256" key="2">
    <source>
        <dbReference type="ARBA" id="ARBA00009557"/>
    </source>
</evidence>
<dbReference type="PANTHER" id="PTHR13759">
    <property type="entry name" value="TWINFILIN"/>
    <property type="match status" value="1"/>
</dbReference>
<dbReference type="PROSITE" id="PS51263">
    <property type="entry name" value="ADF_H"/>
    <property type="match status" value="2"/>
</dbReference>
<accession>A0A8K0UZ82</accession>
<evidence type="ECO:0000256" key="5">
    <source>
        <dbReference type="ARBA" id="ARBA00023203"/>
    </source>
</evidence>
<keyword evidence="3" id="KW-0963">Cytoplasm</keyword>
<feature type="domain" description="ADF-H" evidence="9">
    <location>
        <begin position="6"/>
        <end position="135"/>
    </location>
</feature>
<reference evidence="10" key="1">
    <citation type="journal article" date="2021" name="New Phytol.">
        <title>Evolutionary innovations through gain and loss of genes in the ectomycorrhizal Boletales.</title>
        <authorList>
            <person name="Wu G."/>
            <person name="Miyauchi S."/>
            <person name="Morin E."/>
            <person name="Kuo A."/>
            <person name="Drula E."/>
            <person name="Varga T."/>
            <person name="Kohler A."/>
            <person name="Feng B."/>
            <person name="Cao Y."/>
            <person name="Lipzen A."/>
            <person name="Daum C."/>
            <person name="Hundley H."/>
            <person name="Pangilinan J."/>
            <person name="Johnson J."/>
            <person name="Barry K."/>
            <person name="LaButti K."/>
            <person name="Ng V."/>
            <person name="Ahrendt S."/>
            <person name="Min B."/>
            <person name="Choi I.G."/>
            <person name="Park H."/>
            <person name="Plett J.M."/>
            <person name="Magnuson J."/>
            <person name="Spatafora J.W."/>
            <person name="Nagy L.G."/>
            <person name="Henrissat B."/>
            <person name="Grigoriev I.V."/>
            <person name="Yang Z.L."/>
            <person name="Xu J."/>
            <person name="Martin F.M."/>
        </authorList>
    </citation>
    <scope>NUCLEOTIDE SEQUENCE</scope>
    <source>
        <strain evidence="10">KKN 215</strain>
    </source>
</reference>
<dbReference type="InterPro" id="IPR029006">
    <property type="entry name" value="ADF-H/Gelsolin-like_dom_sf"/>
</dbReference>
<dbReference type="EMBL" id="JAEVFJ010000002">
    <property type="protein sequence ID" value="KAH8106779.1"/>
    <property type="molecule type" value="Genomic_DNA"/>
</dbReference>
<evidence type="ECO:0000256" key="3">
    <source>
        <dbReference type="ARBA" id="ARBA00022490"/>
    </source>
</evidence>
<dbReference type="GO" id="GO:0005737">
    <property type="term" value="C:cytoplasm"/>
    <property type="evidence" value="ECO:0007669"/>
    <property type="project" value="TreeGrafter"/>
</dbReference>
<dbReference type="Proteomes" id="UP000813824">
    <property type="component" value="Unassembled WGS sequence"/>
</dbReference>
<gene>
    <name evidence="10" type="ORF">BXZ70DRAFT_915082</name>
</gene>
<dbReference type="Pfam" id="PF00241">
    <property type="entry name" value="Cofilin_ADF"/>
    <property type="match status" value="2"/>
</dbReference>
<dbReference type="InterPro" id="IPR002108">
    <property type="entry name" value="ADF-H"/>
</dbReference>
<dbReference type="AlphaFoldDB" id="A0A8K0UZ82"/>
<evidence type="ECO:0000259" key="9">
    <source>
        <dbReference type="PROSITE" id="PS51263"/>
    </source>
</evidence>
<dbReference type="GO" id="GO:0003785">
    <property type="term" value="F:actin monomer binding"/>
    <property type="evidence" value="ECO:0007669"/>
    <property type="project" value="TreeGrafter"/>
</dbReference>